<dbReference type="Proteomes" id="UP000694892">
    <property type="component" value="Chromosome 5S"/>
</dbReference>
<gene>
    <name evidence="1" type="ORF">XELAEV_18028827mg</name>
</gene>
<reference evidence="2" key="1">
    <citation type="journal article" date="2016" name="Nature">
        <title>Genome evolution in the allotetraploid frog Xenopus laevis.</title>
        <authorList>
            <person name="Session A.M."/>
            <person name="Uno Y."/>
            <person name="Kwon T."/>
            <person name="Chapman J.A."/>
            <person name="Toyoda A."/>
            <person name="Takahashi S."/>
            <person name="Fukui A."/>
            <person name="Hikosaka A."/>
            <person name="Suzuki A."/>
            <person name="Kondo M."/>
            <person name="van Heeringen S.J."/>
            <person name="Quigley I."/>
            <person name="Heinz S."/>
            <person name="Ogino H."/>
            <person name="Ochi H."/>
            <person name="Hellsten U."/>
            <person name="Lyons J.B."/>
            <person name="Simakov O."/>
            <person name="Putnam N."/>
            <person name="Stites J."/>
            <person name="Kuroki Y."/>
            <person name="Tanaka T."/>
            <person name="Michiue T."/>
            <person name="Watanabe M."/>
            <person name="Bogdanovic O."/>
            <person name="Lister R."/>
            <person name="Georgiou G."/>
            <person name="Paranjpe S.S."/>
            <person name="van Kruijsbergen I."/>
            <person name="Shu S."/>
            <person name="Carlson J."/>
            <person name="Kinoshita T."/>
            <person name="Ohta Y."/>
            <person name="Mawaribuchi S."/>
            <person name="Jenkins J."/>
            <person name="Grimwood J."/>
            <person name="Schmutz J."/>
            <person name="Mitros T."/>
            <person name="Mozaffari S.V."/>
            <person name="Suzuki Y."/>
            <person name="Haramoto Y."/>
            <person name="Yamamoto T.S."/>
            <person name="Takagi C."/>
            <person name="Heald R."/>
            <person name="Miller K."/>
            <person name="Haudenschild C."/>
            <person name="Kitzman J."/>
            <person name="Nakayama T."/>
            <person name="Izutsu Y."/>
            <person name="Robert J."/>
            <person name="Fortriede J."/>
            <person name="Burns K."/>
            <person name="Lotay V."/>
            <person name="Karimi K."/>
            <person name="Yasuoka Y."/>
            <person name="Dichmann D.S."/>
            <person name="Flajnik M.F."/>
            <person name="Houston D.W."/>
            <person name="Shendure J."/>
            <person name="DuPasquier L."/>
            <person name="Vize P.D."/>
            <person name="Zorn A.M."/>
            <person name="Ito M."/>
            <person name="Marcotte E.M."/>
            <person name="Wallingford J.B."/>
            <person name="Ito Y."/>
            <person name="Asashima M."/>
            <person name="Ueno N."/>
            <person name="Matsuda Y."/>
            <person name="Veenstra G.J."/>
            <person name="Fujiyama A."/>
            <person name="Harland R.M."/>
            <person name="Taira M."/>
            <person name="Rokhsar D.S."/>
        </authorList>
    </citation>
    <scope>NUCLEOTIDE SEQUENCE [LARGE SCALE GENOMIC DNA]</scope>
    <source>
        <strain evidence="2">J</strain>
    </source>
</reference>
<dbReference type="EMBL" id="CM004475">
    <property type="protein sequence ID" value="OCT77732.1"/>
    <property type="molecule type" value="Genomic_DNA"/>
</dbReference>
<accession>A0A974HH03</accession>
<name>A0A974HH03_XENLA</name>
<protein>
    <submittedName>
        <fullName evidence="1">Uncharacterized protein</fullName>
    </submittedName>
</protein>
<proteinExistence type="predicted"/>
<evidence type="ECO:0000313" key="2">
    <source>
        <dbReference type="Proteomes" id="UP000694892"/>
    </source>
</evidence>
<dbReference type="AlphaFoldDB" id="A0A974HH03"/>
<evidence type="ECO:0000313" key="1">
    <source>
        <dbReference type="EMBL" id="OCT77732.1"/>
    </source>
</evidence>
<organism evidence="1 2">
    <name type="scientific">Xenopus laevis</name>
    <name type="common">African clawed frog</name>
    <dbReference type="NCBI Taxonomy" id="8355"/>
    <lineage>
        <taxon>Eukaryota</taxon>
        <taxon>Metazoa</taxon>
        <taxon>Chordata</taxon>
        <taxon>Craniata</taxon>
        <taxon>Vertebrata</taxon>
        <taxon>Euteleostomi</taxon>
        <taxon>Amphibia</taxon>
        <taxon>Batrachia</taxon>
        <taxon>Anura</taxon>
        <taxon>Pipoidea</taxon>
        <taxon>Pipidae</taxon>
        <taxon>Xenopodinae</taxon>
        <taxon>Xenopus</taxon>
        <taxon>Xenopus</taxon>
    </lineage>
</organism>
<sequence length="104" mass="11921">MAVRTRPVPTVYHLVWGLAPGKGTRAKLQHCCAFPSQLWASRAFLKNVYNMSINISLYIIKVPESGALPTYLSGKTVIHYIEFLSLFRHWGFYIEQAHQTQELI</sequence>